<organism evidence="4 5">
    <name type="scientific">Ruminococcus callidus ATCC 27760</name>
    <dbReference type="NCBI Taxonomy" id="411473"/>
    <lineage>
        <taxon>Bacteria</taxon>
        <taxon>Bacillati</taxon>
        <taxon>Bacillota</taxon>
        <taxon>Clostridia</taxon>
        <taxon>Eubacteriales</taxon>
        <taxon>Oscillospiraceae</taxon>
        <taxon>Ruminococcus</taxon>
    </lineage>
</organism>
<evidence type="ECO:0000256" key="3">
    <source>
        <dbReference type="HAMAP-Rule" id="MF_00245"/>
    </source>
</evidence>
<dbReference type="HAMAP" id="MF_00245">
    <property type="entry name" value="UPF0122"/>
    <property type="match status" value="1"/>
</dbReference>
<dbReference type="InterPro" id="IPR036388">
    <property type="entry name" value="WH-like_DNA-bd_sf"/>
</dbReference>
<dbReference type="PATRIC" id="fig|411473.3.peg.1663"/>
<evidence type="ECO:0000313" key="5">
    <source>
        <dbReference type="Proteomes" id="UP000016662"/>
    </source>
</evidence>
<dbReference type="STRING" id="411473.RUMCAL_02016"/>
<comment type="caution">
    <text evidence="4">The sequence shown here is derived from an EMBL/GenBank/DDBJ whole genome shotgun (WGS) entry which is preliminary data.</text>
</comment>
<accession>U2KQT1</accession>
<name>U2KQT1_9FIRM</name>
<dbReference type="PANTHER" id="PTHR40083:SF1">
    <property type="entry name" value="UPF0122 PROTEIN YLXM"/>
    <property type="match status" value="1"/>
</dbReference>
<reference evidence="4 5" key="1">
    <citation type="submission" date="2013-07" db="EMBL/GenBank/DDBJ databases">
        <authorList>
            <person name="Weinstock G."/>
            <person name="Sodergren E."/>
            <person name="Wylie T."/>
            <person name="Fulton L."/>
            <person name="Fulton R."/>
            <person name="Fronick C."/>
            <person name="O'Laughlin M."/>
            <person name="Godfrey J."/>
            <person name="Miner T."/>
            <person name="Herter B."/>
            <person name="Appelbaum E."/>
            <person name="Cordes M."/>
            <person name="Lek S."/>
            <person name="Wollam A."/>
            <person name="Pepin K.H."/>
            <person name="Palsikar V.B."/>
            <person name="Mitreva M."/>
            <person name="Wilson R.K."/>
        </authorList>
    </citation>
    <scope>NUCLEOTIDE SEQUENCE [LARGE SCALE GENOMIC DNA]</scope>
    <source>
        <strain evidence="4 5">ATCC 27760</strain>
    </source>
</reference>
<sequence>MKNKQIYCITGKSGISNLCSFTKKKGLTSGGKSGILVKQMTFTGRRRLGMSKDLRFAMLLDCYGEFLTPHQYRLTELYYCADLSLSEIAEIVGITRQGVRDGIKRGEQILQEMEDKLQFAARFNALRENYSAIASTLQSIQTQTADQPQVQTACREAMEAVHHGLELL</sequence>
<evidence type="ECO:0000256" key="1">
    <source>
        <dbReference type="ARBA" id="ARBA00008720"/>
    </source>
</evidence>
<dbReference type="InterPro" id="IPR007394">
    <property type="entry name" value="UPF0122"/>
</dbReference>
<dbReference type="SUPFAM" id="SSF88659">
    <property type="entry name" value="Sigma3 and sigma4 domains of RNA polymerase sigma factors"/>
    <property type="match status" value="1"/>
</dbReference>
<dbReference type="AlphaFoldDB" id="U2KQT1"/>
<dbReference type="eggNOG" id="COG2739">
    <property type="taxonomic scope" value="Bacteria"/>
</dbReference>
<evidence type="ECO:0000256" key="2">
    <source>
        <dbReference type="ARBA" id="ARBA00024764"/>
    </source>
</evidence>
<dbReference type="Proteomes" id="UP000016662">
    <property type="component" value="Unassembled WGS sequence"/>
</dbReference>
<dbReference type="EMBL" id="AWVF01000249">
    <property type="protein sequence ID" value="ERJ94632.1"/>
    <property type="molecule type" value="Genomic_DNA"/>
</dbReference>
<dbReference type="Gene3D" id="1.10.10.10">
    <property type="entry name" value="Winged helix-like DNA-binding domain superfamily/Winged helix DNA-binding domain"/>
    <property type="match status" value="1"/>
</dbReference>
<gene>
    <name evidence="4" type="ORF">RUMCAL_02016</name>
</gene>
<keyword evidence="5" id="KW-1185">Reference proteome</keyword>
<comment type="similarity">
    <text evidence="1 3">Belongs to the UPF0122 family.</text>
</comment>
<proteinExistence type="inferred from homology"/>
<comment type="function">
    <text evidence="2 3">Might take part in the signal recognition particle (SRP) pathway. This is inferred from the conservation of its genetic proximity to ftsY/ffh. May be a regulatory protein.</text>
</comment>
<dbReference type="HOGENOM" id="CLU_129218_0_1_9"/>
<dbReference type="PANTHER" id="PTHR40083">
    <property type="entry name" value="UPF0122 PROTEIN CBO2450/CLC_2298"/>
    <property type="match status" value="1"/>
</dbReference>
<protein>
    <recommendedName>
        <fullName evidence="3">UPF0122 protein RUMCAL_02016</fullName>
    </recommendedName>
</protein>
<dbReference type="Pfam" id="PF04297">
    <property type="entry name" value="UPF0122"/>
    <property type="match status" value="1"/>
</dbReference>
<dbReference type="InterPro" id="IPR013324">
    <property type="entry name" value="RNA_pol_sigma_r3/r4-like"/>
</dbReference>
<evidence type="ECO:0000313" key="4">
    <source>
        <dbReference type="EMBL" id="ERJ94632.1"/>
    </source>
</evidence>